<dbReference type="InterPro" id="IPR036188">
    <property type="entry name" value="FAD/NAD-bd_sf"/>
</dbReference>
<feature type="domain" description="RsdA/BaiN/AoA(So)-like insert" evidence="5">
    <location>
        <begin position="186"/>
        <end position="334"/>
    </location>
</feature>
<dbReference type="Gene3D" id="2.40.30.10">
    <property type="entry name" value="Translation factors"/>
    <property type="match status" value="1"/>
</dbReference>
<dbReference type="Gene3D" id="3.50.50.60">
    <property type="entry name" value="FAD/NAD(P)-binding domain"/>
    <property type="match status" value="1"/>
</dbReference>
<protein>
    <submittedName>
        <fullName evidence="6">Aminoacetone oxidase family FAD-binding enzyme</fullName>
    </submittedName>
</protein>
<evidence type="ECO:0000313" key="7">
    <source>
        <dbReference type="Proteomes" id="UP000231019"/>
    </source>
</evidence>
<evidence type="ECO:0000256" key="2">
    <source>
        <dbReference type="ARBA" id="ARBA00022630"/>
    </source>
</evidence>
<feature type="domain" description="RsdA/BaiN/AoA(So)-like Rossmann fold-like" evidence="4">
    <location>
        <begin position="4"/>
        <end position="387"/>
    </location>
</feature>
<dbReference type="PRINTS" id="PR00368">
    <property type="entry name" value="FADPNR"/>
</dbReference>
<dbReference type="InterPro" id="IPR057661">
    <property type="entry name" value="RsdA/BaiN/AoA(So)_Rossmann"/>
</dbReference>
<sequence length="389" mass="42825">MQWDVIIIGAGAAGLMAAITAARRGRRVLLLEHQAKPGRKILISGGGRCNFTNLYASPENYLSQNPHFCKSALARYTPGDFIAWIEAHGIPYHEKKLGQLFCDRSASDILEMLLSEAAQAGVKIHTGVRVHSLRKTEVFVLETAHETLLADKVILATGGLSIPKVGASDLGYRLAKFFGHRMVSPEPGLVPLIFSEAQMAFAELRGLALDTRVTLPEINFRENALFTHQGLSGPAILQISSYWKAGEVLEINFLPDLDLAHLFEAWVQEKQPAQVTSLLDAYLPRRFVRFWSEKYFPAKPAFRFDPAEKQALFQALQAWQMLPAKTAGYSKAEVTTGGLDTAQVSSKTLESRLVPGLYFVGELLDVTGWLGGYNFQWAWASGHAAGQAV</sequence>
<name>A0A2M7G8J1_9BACT</name>
<accession>A0A2M7G8J1</accession>
<comment type="cofactor">
    <cofactor evidence="1">
        <name>FAD</name>
        <dbReference type="ChEBI" id="CHEBI:57692"/>
    </cofactor>
</comment>
<comment type="caution">
    <text evidence="6">The sequence shown here is derived from an EMBL/GenBank/DDBJ whole genome shotgun (WGS) entry which is preliminary data.</text>
</comment>
<keyword evidence="2" id="KW-0285">Flavoprotein</keyword>
<dbReference type="SUPFAM" id="SSF51905">
    <property type="entry name" value="FAD/NAD(P)-binding domain"/>
    <property type="match status" value="1"/>
</dbReference>
<dbReference type="Proteomes" id="UP000231019">
    <property type="component" value="Unassembled WGS sequence"/>
</dbReference>
<dbReference type="InterPro" id="IPR055178">
    <property type="entry name" value="RsdA/BaiN/AoA(So)-like_dom"/>
</dbReference>
<reference evidence="6 7" key="1">
    <citation type="submission" date="2017-09" db="EMBL/GenBank/DDBJ databases">
        <title>Depth-based differentiation of microbial function through sediment-hosted aquifers and enrichment of novel symbionts in the deep terrestrial subsurface.</title>
        <authorList>
            <person name="Probst A.J."/>
            <person name="Ladd B."/>
            <person name="Jarett J.K."/>
            <person name="Geller-Mcgrath D.E."/>
            <person name="Sieber C.M."/>
            <person name="Emerson J.B."/>
            <person name="Anantharaman K."/>
            <person name="Thomas B.C."/>
            <person name="Malmstrom R."/>
            <person name="Stieglmeier M."/>
            <person name="Klingl A."/>
            <person name="Woyke T."/>
            <person name="Ryan C.M."/>
            <person name="Banfield J.F."/>
        </authorList>
    </citation>
    <scope>NUCLEOTIDE SEQUENCE [LARGE SCALE GENOMIC DNA]</scope>
    <source>
        <strain evidence="6">CG17_big_fil_post_rev_8_21_14_2_50_48_46</strain>
    </source>
</reference>
<dbReference type="PRINTS" id="PR00411">
    <property type="entry name" value="PNDRDTASEI"/>
</dbReference>
<dbReference type="NCBIfam" id="TIGR00275">
    <property type="entry name" value="aminoacetone oxidase family FAD-binding enzyme"/>
    <property type="match status" value="1"/>
</dbReference>
<dbReference type="EMBL" id="PFFQ01000012">
    <property type="protein sequence ID" value="PIW18427.1"/>
    <property type="molecule type" value="Genomic_DNA"/>
</dbReference>
<evidence type="ECO:0000259" key="4">
    <source>
        <dbReference type="Pfam" id="PF03486"/>
    </source>
</evidence>
<dbReference type="PANTHER" id="PTHR42887">
    <property type="entry name" value="OS12G0638800 PROTEIN"/>
    <property type="match status" value="1"/>
</dbReference>
<evidence type="ECO:0000259" key="5">
    <source>
        <dbReference type="Pfam" id="PF22780"/>
    </source>
</evidence>
<keyword evidence="3" id="KW-0274">FAD</keyword>
<organism evidence="6 7">
    <name type="scientific">bacterium (Candidatus Blackallbacteria) CG17_big_fil_post_rev_8_21_14_2_50_48_46</name>
    <dbReference type="NCBI Taxonomy" id="2014261"/>
    <lineage>
        <taxon>Bacteria</taxon>
        <taxon>Candidatus Blackallbacteria</taxon>
    </lineage>
</organism>
<proteinExistence type="predicted"/>
<gene>
    <name evidence="6" type="ORF">COW36_03815</name>
</gene>
<evidence type="ECO:0000256" key="3">
    <source>
        <dbReference type="ARBA" id="ARBA00022827"/>
    </source>
</evidence>
<dbReference type="InterPro" id="IPR023166">
    <property type="entry name" value="BaiN-like_dom_sf"/>
</dbReference>
<dbReference type="InterPro" id="IPR004792">
    <property type="entry name" value="BaiN-like"/>
</dbReference>
<dbReference type="PANTHER" id="PTHR42887:SF2">
    <property type="entry name" value="OS12G0638800 PROTEIN"/>
    <property type="match status" value="1"/>
</dbReference>
<evidence type="ECO:0000256" key="1">
    <source>
        <dbReference type="ARBA" id="ARBA00001974"/>
    </source>
</evidence>
<dbReference type="SUPFAM" id="SSF160996">
    <property type="entry name" value="HI0933 insert domain-like"/>
    <property type="match status" value="1"/>
</dbReference>
<dbReference type="Gene3D" id="1.10.8.260">
    <property type="entry name" value="HI0933 insert domain-like"/>
    <property type="match status" value="1"/>
</dbReference>
<dbReference type="AlphaFoldDB" id="A0A2M7G8J1"/>
<dbReference type="Pfam" id="PF22780">
    <property type="entry name" value="HI0933_like_1st"/>
    <property type="match status" value="1"/>
</dbReference>
<evidence type="ECO:0000313" key="6">
    <source>
        <dbReference type="EMBL" id="PIW18427.1"/>
    </source>
</evidence>
<dbReference type="Pfam" id="PF03486">
    <property type="entry name" value="HI0933_like"/>
    <property type="match status" value="1"/>
</dbReference>